<dbReference type="Proteomes" id="UP000821853">
    <property type="component" value="Chromosome 8"/>
</dbReference>
<feature type="domain" description="GH18" evidence="2">
    <location>
        <begin position="379"/>
        <end position="643"/>
    </location>
</feature>
<dbReference type="InterPro" id="IPR017853">
    <property type="entry name" value="GH"/>
</dbReference>
<feature type="compositionally biased region" description="Basic residues" evidence="1">
    <location>
        <begin position="47"/>
        <end position="62"/>
    </location>
</feature>
<feature type="compositionally biased region" description="Low complexity" evidence="1">
    <location>
        <begin position="212"/>
        <end position="221"/>
    </location>
</feature>
<sequence>MPSEGDDLMNAPPKRHDSPSRPAPLPEKKSKGTSQSPPREHIPTAARVKHKVAKTSGHHKSSRGAQDNSARRRPDAAAHPKETMNHADGRTLRGPTASSRADLGASANSGDSRPRRQSPPGAKTDKHLSRRFHRSPLDESTPSILRRSPGSPAAASPNPHAAIEHSRRFSPAAADLSSPVGGHTSLPPNPRVPVVPKHRTSSPQRYRGFAGLPPTTDDPPLILFVSRPQGNDSSPTRPRLASPSLSPQGGAPVRKPGTAEASPAPYSPPRSSPEAYYAERRPGAGLCMQLWVMSSVFVATFTLPIGLLLLSYYATPGGTLATAGATSILWNYVLLTPPPAPGSPIGAPPAACFGNVQIADPKSVANTSTPPFSNTSTLDKTFCIYNNSRILLLGGQAFLPRHIPLTYCKNLVYWSLRIRRGNVLLRAPNFDAKHGLGTLRDSTTAAGNPDAIILAAVGGYREDSPEFSFLGRDPASMWRFVSSARELVSDYRLDGIAIHWVAPERSCSDPGDRATFEAVVVAVRDHFWLNGLSVTIAVFLPADATEGLDLWKRLSTLVDYAFIETQAIRPTRVFNLEMCRNMSEEASVLLATFAAVGSESKLCAGVSLAPWIANRGPVSPLVNLSLGSPSFLARTGRGSLSVLCQNPDICMHYSGARGSTESCIVLEQPRLPGPLYLFANLSSLYSVVARGKGPSWNITEHCVALYDIEHDNYNVSCNVNHVAKNFVSLEHFELAMQTPTGLPNIRHLPPC</sequence>
<dbReference type="GO" id="GO:0004568">
    <property type="term" value="F:chitinase activity"/>
    <property type="evidence" value="ECO:0007669"/>
    <property type="project" value="TreeGrafter"/>
</dbReference>
<reference evidence="3 4" key="1">
    <citation type="journal article" date="2020" name="Cell">
        <title>Large-Scale Comparative Analyses of Tick Genomes Elucidate Their Genetic Diversity and Vector Capacities.</title>
        <authorList>
            <consortium name="Tick Genome and Microbiome Consortium (TIGMIC)"/>
            <person name="Jia N."/>
            <person name="Wang J."/>
            <person name="Shi W."/>
            <person name="Du L."/>
            <person name="Sun Y."/>
            <person name="Zhan W."/>
            <person name="Jiang J.F."/>
            <person name="Wang Q."/>
            <person name="Zhang B."/>
            <person name="Ji P."/>
            <person name="Bell-Sakyi L."/>
            <person name="Cui X.M."/>
            <person name="Yuan T.T."/>
            <person name="Jiang B.G."/>
            <person name="Yang W.F."/>
            <person name="Lam T.T."/>
            <person name="Chang Q.C."/>
            <person name="Ding S.J."/>
            <person name="Wang X.J."/>
            <person name="Zhu J.G."/>
            <person name="Ruan X.D."/>
            <person name="Zhao L."/>
            <person name="Wei J.T."/>
            <person name="Ye R.Z."/>
            <person name="Que T.C."/>
            <person name="Du C.H."/>
            <person name="Zhou Y.H."/>
            <person name="Cheng J.X."/>
            <person name="Dai P.F."/>
            <person name="Guo W.B."/>
            <person name="Han X.H."/>
            <person name="Huang E.J."/>
            <person name="Li L.F."/>
            <person name="Wei W."/>
            <person name="Gao Y.C."/>
            <person name="Liu J.Z."/>
            <person name="Shao H.Z."/>
            <person name="Wang X."/>
            <person name="Wang C.C."/>
            <person name="Yang T.C."/>
            <person name="Huo Q.B."/>
            <person name="Li W."/>
            <person name="Chen H.Y."/>
            <person name="Chen S.E."/>
            <person name="Zhou L.G."/>
            <person name="Ni X.B."/>
            <person name="Tian J.H."/>
            <person name="Sheng Y."/>
            <person name="Liu T."/>
            <person name="Pan Y.S."/>
            <person name="Xia L.Y."/>
            <person name="Li J."/>
            <person name="Zhao F."/>
            <person name="Cao W.C."/>
        </authorList>
    </citation>
    <scope>NUCLEOTIDE SEQUENCE [LARGE SCALE GENOMIC DNA]</scope>
    <source>
        <strain evidence="3">HaeL-2018</strain>
    </source>
</reference>
<evidence type="ECO:0000313" key="4">
    <source>
        <dbReference type="Proteomes" id="UP000821853"/>
    </source>
</evidence>
<accession>A0A9J6GYR3</accession>
<dbReference type="GO" id="GO:0006032">
    <property type="term" value="P:chitin catabolic process"/>
    <property type="evidence" value="ECO:0007669"/>
    <property type="project" value="TreeGrafter"/>
</dbReference>
<protein>
    <recommendedName>
        <fullName evidence="2">GH18 domain-containing protein</fullName>
    </recommendedName>
</protein>
<feature type="region of interest" description="Disordered" evidence="1">
    <location>
        <begin position="1"/>
        <end position="275"/>
    </location>
</feature>
<dbReference type="AlphaFoldDB" id="A0A9J6GYR3"/>
<dbReference type="GO" id="GO:0005975">
    <property type="term" value="P:carbohydrate metabolic process"/>
    <property type="evidence" value="ECO:0007669"/>
    <property type="project" value="InterPro"/>
</dbReference>
<evidence type="ECO:0000256" key="1">
    <source>
        <dbReference type="SAM" id="MobiDB-lite"/>
    </source>
</evidence>
<dbReference type="OrthoDB" id="10620002at2759"/>
<dbReference type="SUPFAM" id="SSF51445">
    <property type="entry name" value="(Trans)glycosidases"/>
    <property type="match status" value="1"/>
</dbReference>
<proteinExistence type="predicted"/>
<dbReference type="PROSITE" id="PS51910">
    <property type="entry name" value="GH18_2"/>
    <property type="match status" value="1"/>
</dbReference>
<feature type="compositionally biased region" description="Low complexity" evidence="1">
    <location>
        <begin position="148"/>
        <end position="161"/>
    </location>
</feature>
<evidence type="ECO:0000313" key="3">
    <source>
        <dbReference type="EMBL" id="KAH9380379.1"/>
    </source>
</evidence>
<name>A0A9J6GYR3_HAELO</name>
<dbReference type="EMBL" id="JABSTR010000010">
    <property type="protein sequence ID" value="KAH9380379.1"/>
    <property type="molecule type" value="Genomic_DNA"/>
</dbReference>
<keyword evidence="4" id="KW-1185">Reference proteome</keyword>
<dbReference type="Pfam" id="PF00704">
    <property type="entry name" value="Glyco_hydro_18"/>
    <property type="match status" value="1"/>
</dbReference>
<comment type="caution">
    <text evidence="3">The sequence shown here is derived from an EMBL/GenBank/DDBJ whole genome shotgun (WGS) entry which is preliminary data.</text>
</comment>
<dbReference type="GO" id="GO:0005576">
    <property type="term" value="C:extracellular region"/>
    <property type="evidence" value="ECO:0007669"/>
    <property type="project" value="TreeGrafter"/>
</dbReference>
<dbReference type="VEuPathDB" id="VectorBase:HLOH_047235"/>
<dbReference type="PANTHER" id="PTHR11177:SF317">
    <property type="entry name" value="CHITINASE 12-RELATED"/>
    <property type="match status" value="1"/>
</dbReference>
<dbReference type="InterPro" id="IPR050314">
    <property type="entry name" value="Glycosyl_Hydrlase_18"/>
</dbReference>
<dbReference type="Gene3D" id="3.20.20.80">
    <property type="entry name" value="Glycosidases"/>
    <property type="match status" value="1"/>
</dbReference>
<dbReference type="PANTHER" id="PTHR11177">
    <property type="entry name" value="CHITINASE"/>
    <property type="match status" value="1"/>
</dbReference>
<dbReference type="InterPro" id="IPR001223">
    <property type="entry name" value="Glyco_hydro18_cat"/>
</dbReference>
<organism evidence="3 4">
    <name type="scientific">Haemaphysalis longicornis</name>
    <name type="common">Bush tick</name>
    <dbReference type="NCBI Taxonomy" id="44386"/>
    <lineage>
        <taxon>Eukaryota</taxon>
        <taxon>Metazoa</taxon>
        <taxon>Ecdysozoa</taxon>
        <taxon>Arthropoda</taxon>
        <taxon>Chelicerata</taxon>
        <taxon>Arachnida</taxon>
        <taxon>Acari</taxon>
        <taxon>Parasitiformes</taxon>
        <taxon>Ixodida</taxon>
        <taxon>Ixodoidea</taxon>
        <taxon>Ixodidae</taxon>
        <taxon>Haemaphysalinae</taxon>
        <taxon>Haemaphysalis</taxon>
    </lineage>
</organism>
<evidence type="ECO:0000259" key="2">
    <source>
        <dbReference type="PROSITE" id="PS51910"/>
    </source>
</evidence>
<feature type="compositionally biased region" description="Basic and acidic residues" evidence="1">
    <location>
        <begin position="69"/>
        <end position="91"/>
    </location>
</feature>
<dbReference type="GO" id="GO:0008061">
    <property type="term" value="F:chitin binding"/>
    <property type="evidence" value="ECO:0007669"/>
    <property type="project" value="TreeGrafter"/>
</dbReference>
<gene>
    <name evidence="3" type="ORF">HPB48_014546</name>
</gene>